<dbReference type="Proteomes" id="UP000596742">
    <property type="component" value="Unassembled WGS sequence"/>
</dbReference>
<dbReference type="Pfam" id="PF13768">
    <property type="entry name" value="VWA_3"/>
    <property type="match status" value="1"/>
</dbReference>
<feature type="domain" description="VWFA" evidence="2">
    <location>
        <begin position="205"/>
        <end position="373"/>
    </location>
</feature>
<evidence type="ECO:0000256" key="1">
    <source>
        <dbReference type="SAM" id="MobiDB-lite"/>
    </source>
</evidence>
<feature type="domain" description="VIT" evidence="3">
    <location>
        <begin position="1"/>
        <end position="57"/>
    </location>
</feature>
<keyword evidence="5" id="KW-1185">Reference proteome</keyword>
<reference evidence="4" key="1">
    <citation type="submission" date="2018-11" db="EMBL/GenBank/DDBJ databases">
        <authorList>
            <person name="Alioto T."/>
            <person name="Alioto T."/>
        </authorList>
    </citation>
    <scope>NUCLEOTIDE SEQUENCE</scope>
</reference>
<dbReference type="InterPro" id="IPR002035">
    <property type="entry name" value="VWF_A"/>
</dbReference>
<dbReference type="PROSITE" id="PS50234">
    <property type="entry name" value="VWFA"/>
    <property type="match status" value="1"/>
</dbReference>
<evidence type="ECO:0000313" key="4">
    <source>
        <dbReference type="EMBL" id="VDI76916.1"/>
    </source>
</evidence>
<evidence type="ECO:0000259" key="3">
    <source>
        <dbReference type="PROSITE" id="PS51468"/>
    </source>
</evidence>
<dbReference type="EMBL" id="UYJE01009796">
    <property type="protein sequence ID" value="VDI76916.1"/>
    <property type="molecule type" value="Genomic_DNA"/>
</dbReference>
<dbReference type="InterPro" id="IPR013694">
    <property type="entry name" value="VIT"/>
</dbReference>
<dbReference type="PROSITE" id="PS51468">
    <property type="entry name" value="VIT"/>
    <property type="match status" value="1"/>
</dbReference>
<dbReference type="PANTHER" id="PTHR45737">
    <property type="entry name" value="VON WILLEBRAND FACTOR A DOMAIN-CONTAINING PROTEIN 5A"/>
    <property type="match status" value="1"/>
</dbReference>
<dbReference type="Pfam" id="PF08487">
    <property type="entry name" value="VIT"/>
    <property type="match status" value="1"/>
</dbReference>
<evidence type="ECO:0000313" key="5">
    <source>
        <dbReference type="Proteomes" id="UP000596742"/>
    </source>
</evidence>
<protein>
    <submittedName>
        <fullName evidence="4">Uncharacterized protein</fullName>
    </submittedName>
</protein>
<name>A0A8B6HCQ7_MYTGA</name>
<dbReference type="InterPro" id="IPR036465">
    <property type="entry name" value="vWFA_dom_sf"/>
</dbReference>
<dbReference type="SUPFAM" id="SSF53300">
    <property type="entry name" value="vWA-like"/>
    <property type="match status" value="1"/>
</dbReference>
<dbReference type="OrthoDB" id="1729737at2759"/>
<dbReference type="AlphaFoldDB" id="A0A8B6HCQ7"/>
<evidence type="ECO:0000259" key="2">
    <source>
        <dbReference type="PROSITE" id="PS50234"/>
    </source>
</evidence>
<feature type="region of interest" description="Disordered" evidence="1">
    <location>
        <begin position="572"/>
        <end position="610"/>
    </location>
</feature>
<feature type="non-terminal residue" evidence="4">
    <location>
        <position position="1012"/>
    </location>
</feature>
<dbReference type="SMART" id="SM00327">
    <property type="entry name" value="VWA"/>
    <property type="match status" value="1"/>
</dbReference>
<accession>A0A8B6HCQ7</accession>
<sequence>GSSYEEKKAKETYNEAISSGHTAMFLSEDDASGDIFECKLGNLPAGEKALLTISYVVELSVETDGKVRFTLPTVLTPRYSPVVGHYVEPGSESSPGQVDIRTPCRFTFSAAVSGCYNIKSVSSPNDKLNVKVNEDKSSASIDLAEEFKFDHDLSFDIIYDNINEPEIILELGNMEKDGLLKEDLLMLNFYPDLKQGKDTEDSKREFIFVIDRSGSMSNERIKKAKETLLLLLKSLPVGCLFNVVSFGSDFSTLFEQSEEYSEKTLDQALSLQAQMEADMGGTEILQPLQQIYSKNCKQGYPRQIFLLTDGGVSNTDEVIKLAKKNNGNTRVFTFGIGDGASTSLIKNVAKASNGKAIFIKDNDNMQAKVITAMKGSLDNCLSEVSLHWDIPKCFTITDIPKEPPVVFHGDKLVLFALLKSSDAKSGISGSFKLKGRFGGKDISHKVKIEIPSSSHNDLPLHRVAAKYQIKELENDDDSIYRGDGSNKEKIVLVSQAANIISKYTAFVGVDKDTKVPVSVLQEEQPFDDYEYDCLGSSDFSGSGMHPQMMMQSSVLMPATSSCKPKKGISFGMPSIFKSKKSKQKQSGSVKMRMDSQSPSPPMAPQSMPRKSIERSEFVCDSMDTYEDLESSDVYFDMSPDRSRGAVRYQDIALGGNDRSHNLEKSEKTKSSGDKMMVIVSLQNFDGSWSQSSELELVLNITQKELEAKYKVSQETIRALNGLSVLMLSFTAVKTLFNSFNATLLFNGNNEPSDQNSENSENESVSLDLSAEDVPDFLHISPKKNSVTIHVAQHMLQDVQRILDSDLNSVKSHFQFGNIYKTVNNSVTVTLYVSTGTINVQGRSIFTWIDTFVANCESLEKEIISFQPRSSTPVEFIEEIFNSSIESSQENSQMSEEINDQSQKLNFSLDSITNLSKSVNNSKYDGKSKEDLIQIINDLESKLENKCSEVSIQTDSIECQTAKFVNACDVSTQTAPIPAPRLSKLKLHKEPCKTVETTIQPENQIHKPKTCKI</sequence>
<gene>
    <name evidence="4" type="ORF">MGAL_10B092375B</name>
</gene>
<organism evidence="4 5">
    <name type="scientific">Mytilus galloprovincialis</name>
    <name type="common">Mediterranean mussel</name>
    <dbReference type="NCBI Taxonomy" id="29158"/>
    <lineage>
        <taxon>Eukaryota</taxon>
        <taxon>Metazoa</taxon>
        <taxon>Spiralia</taxon>
        <taxon>Lophotrochozoa</taxon>
        <taxon>Mollusca</taxon>
        <taxon>Bivalvia</taxon>
        <taxon>Autobranchia</taxon>
        <taxon>Pteriomorphia</taxon>
        <taxon>Mytilida</taxon>
        <taxon>Mytiloidea</taxon>
        <taxon>Mytilidae</taxon>
        <taxon>Mytilinae</taxon>
        <taxon>Mytilus</taxon>
    </lineage>
</organism>
<dbReference type="Gene3D" id="3.40.50.410">
    <property type="entry name" value="von Willebrand factor, type A domain"/>
    <property type="match status" value="1"/>
</dbReference>
<dbReference type="PANTHER" id="PTHR45737:SF6">
    <property type="entry name" value="VON WILLEBRAND FACTOR A DOMAIN-CONTAINING PROTEIN 5A"/>
    <property type="match status" value="1"/>
</dbReference>
<proteinExistence type="predicted"/>
<comment type="caution">
    <text evidence="4">The sequence shown here is derived from an EMBL/GenBank/DDBJ whole genome shotgun (WGS) entry which is preliminary data.</text>
</comment>